<keyword evidence="1" id="KW-0812">Transmembrane</keyword>
<keyword evidence="3" id="KW-1185">Reference proteome</keyword>
<sequence>MDELLENTIIIATIFIPWIQAVVNMIKPFVSDTRLYAPISVLVGIIMLLLIGVGFGQSLSEYLLAGFVAGLSASGLYDITKIGSDKFGTKL</sequence>
<organism evidence="2 3">
    <name type="scientific">Ruoffia tabacinasalis</name>
    <dbReference type="NCBI Taxonomy" id="87458"/>
    <lineage>
        <taxon>Bacteria</taxon>
        <taxon>Bacillati</taxon>
        <taxon>Bacillota</taxon>
        <taxon>Bacilli</taxon>
        <taxon>Lactobacillales</taxon>
        <taxon>Aerococcaceae</taxon>
        <taxon>Ruoffia</taxon>
    </lineage>
</organism>
<dbReference type="EMBL" id="JACCEL010000001">
    <property type="protein sequence ID" value="MBG9977216.1"/>
    <property type="molecule type" value="Genomic_DNA"/>
</dbReference>
<proteinExistence type="predicted"/>
<keyword evidence="1" id="KW-1133">Transmembrane helix</keyword>
<evidence type="ECO:0000256" key="1">
    <source>
        <dbReference type="SAM" id="Phobius"/>
    </source>
</evidence>
<protein>
    <recommendedName>
        <fullName evidence="4">Holin</fullName>
    </recommendedName>
</protein>
<dbReference type="Proteomes" id="UP000823401">
    <property type="component" value="Unassembled WGS sequence"/>
</dbReference>
<dbReference type="RefSeq" id="WP_197103068.1">
    <property type="nucleotide sequence ID" value="NZ_JACCEL010000001.1"/>
</dbReference>
<accession>A0ABS0LIH3</accession>
<feature type="transmembrane region" description="Helical" evidence="1">
    <location>
        <begin position="6"/>
        <end position="23"/>
    </location>
</feature>
<comment type="caution">
    <text evidence="2">The sequence shown here is derived from an EMBL/GenBank/DDBJ whole genome shotgun (WGS) entry which is preliminary data.</text>
</comment>
<keyword evidence="1" id="KW-0472">Membrane</keyword>
<reference evidence="2 3" key="1">
    <citation type="submission" date="2020-07" db="EMBL/GenBank/DDBJ databases">
        <title>Facklamia lactis sp. nov., isolated from raw milk.</title>
        <authorList>
            <person name="Doll E.V."/>
            <person name="Huptas C."/>
            <person name="Staib L."/>
            <person name="Wenning M."/>
            <person name="Scherer S."/>
        </authorList>
    </citation>
    <scope>NUCLEOTIDE SEQUENCE [LARGE SCALE GENOMIC DNA]</scope>
    <source>
        <strain evidence="2 3">DSM 104272</strain>
    </source>
</reference>
<evidence type="ECO:0008006" key="4">
    <source>
        <dbReference type="Google" id="ProtNLM"/>
    </source>
</evidence>
<feature type="transmembrane region" description="Helical" evidence="1">
    <location>
        <begin position="35"/>
        <end position="56"/>
    </location>
</feature>
<evidence type="ECO:0000313" key="3">
    <source>
        <dbReference type="Proteomes" id="UP000823401"/>
    </source>
</evidence>
<name>A0ABS0LIH3_9LACT</name>
<evidence type="ECO:0000313" key="2">
    <source>
        <dbReference type="EMBL" id="MBG9977216.1"/>
    </source>
</evidence>
<gene>
    <name evidence="2" type="ORF">HYQ42_00330</name>
</gene>